<dbReference type="PROSITE" id="PS50950">
    <property type="entry name" value="ZF_THAP"/>
    <property type="match status" value="1"/>
</dbReference>
<evidence type="ECO:0000256" key="1">
    <source>
        <dbReference type="ARBA" id="ARBA00022723"/>
    </source>
</evidence>
<evidence type="ECO:0000313" key="8">
    <source>
        <dbReference type="Proteomes" id="UP001314205"/>
    </source>
</evidence>
<evidence type="ECO:0000259" key="6">
    <source>
        <dbReference type="PROSITE" id="PS50950"/>
    </source>
</evidence>
<gene>
    <name evidence="7" type="ORF">PARMNEM_LOCUS8316</name>
</gene>
<dbReference type="Pfam" id="PF05485">
    <property type="entry name" value="THAP"/>
    <property type="match status" value="1"/>
</dbReference>
<dbReference type="EMBL" id="CAVLGL010000082">
    <property type="protein sequence ID" value="CAK1587495.1"/>
    <property type="molecule type" value="Genomic_DNA"/>
</dbReference>
<evidence type="ECO:0000313" key="7">
    <source>
        <dbReference type="EMBL" id="CAK1587495.1"/>
    </source>
</evidence>
<comment type="caution">
    <text evidence="7">The sequence shown here is derived from an EMBL/GenBank/DDBJ whole genome shotgun (WGS) entry which is preliminary data.</text>
</comment>
<accession>A0AAV1KWU2</accession>
<dbReference type="GO" id="GO:0003677">
    <property type="term" value="F:DNA binding"/>
    <property type="evidence" value="ECO:0007669"/>
    <property type="project" value="UniProtKB-UniRule"/>
</dbReference>
<evidence type="ECO:0000256" key="4">
    <source>
        <dbReference type="ARBA" id="ARBA00023125"/>
    </source>
</evidence>
<dbReference type="InterPro" id="IPR006612">
    <property type="entry name" value="THAP_Znf"/>
</dbReference>
<dbReference type="SUPFAM" id="SSF57716">
    <property type="entry name" value="Glucocorticoid receptor-like (DNA-binding domain)"/>
    <property type="match status" value="1"/>
</dbReference>
<feature type="domain" description="THAP-type" evidence="6">
    <location>
        <begin position="1"/>
        <end position="95"/>
    </location>
</feature>
<protein>
    <recommendedName>
        <fullName evidence="6">THAP-type domain-containing protein</fullName>
    </recommendedName>
</protein>
<dbReference type="GO" id="GO:0008270">
    <property type="term" value="F:zinc ion binding"/>
    <property type="evidence" value="ECO:0007669"/>
    <property type="project" value="UniProtKB-KW"/>
</dbReference>
<dbReference type="AlphaFoldDB" id="A0AAV1KWU2"/>
<evidence type="ECO:0000256" key="5">
    <source>
        <dbReference type="PROSITE-ProRule" id="PRU00309"/>
    </source>
</evidence>
<keyword evidence="1" id="KW-0479">Metal-binding</keyword>
<keyword evidence="4 5" id="KW-0238">DNA-binding</keyword>
<dbReference type="SMART" id="SM00980">
    <property type="entry name" value="THAP"/>
    <property type="match status" value="1"/>
</dbReference>
<proteinExistence type="predicted"/>
<evidence type="ECO:0000256" key="3">
    <source>
        <dbReference type="ARBA" id="ARBA00022833"/>
    </source>
</evidence>
<sequence length="169" mass="20082">MSYNLYHCCVVPECKNTSIKTPGKLWIKVPTNLSMRNTWLKLARRDPKALSIKTKLYFCEDHFYLENDMENYTQYKIMGSVKRIRMKPNCIPSRFDCQVDRKRKFTPNKSRNAFIKWQRMSTIKESEEIMRNEEKHVKSLPSCIQDFLLLQNKCDKAVQVVPAQEHKSI</sequence>
<dbReference type="Proteomes" id="UP001314205">
    <property type="component" value="Unassembled WGS sequence"/>
</dbReference>
<keyword evidence="8" id="KW-1185">Reference proteome</keyword>
<name>A0AAV1KWU2_9NEOP</name>
<evidence type="ECO:0000256" key="2">
    <source>
        <dbReference type="ARBA" id="ARBA00022771"/>
    </source>
</evidence>
<organism evidence="7 8">
    <name type="scientific">Parnassius mnemosyne</name>
    <name type="common">clouded apollo</name>
    <dbReference type="NCBI Taxonomy" id="213953"/>
    <lineage>
        <taxon>Eukaryota</taxon>
        <taxon>Metazoa</taxon>
        <taxon>Ecdysozoa</taxon>
        <taxon>Arthropoda</taxon>
        <taxon>Hexapoda</taxon>
        <taxon>Insecta</taxon>
        <taxon>Pterygota</taxon>
        <taxon>Neoptera</taxon>
        <taxon>Endopterygota</taxon>
        <taxon>Lepidoptera</taxon>
        <taxon>Glossata</taxon>
        <taxon>Ditrysia</taxon>
        <taxon>Papilionoidea</taxon>
        <taxon>Papilionidae</taxon>
        <taxon>Parnassiinae</taxon>
        <taxon>Parnassini</taxon>
        <taxon>Parnassius</taxon>
        <taxon>Driopa</taxon>
    </lineage>
</organism>
<keyword evidence="3" id="KW-0862">Zinc</keyword>
<reference evidence="7 8" key="1">
    <citation type="submission" date="2023-11" db="EMBL/GenBank/DDBJ databases">
        <authorList>
            <person name="Hedman E."/>
            <person name="Englund M."/>
            <person name="Stromberg M."/>
            <person name="Nyberg Akerstrom W."/>
            <person name="Nylinder S."/>
            <person name="Jareborg N."/>
            <person name="Kallberg Y."/>
            <person name="Kronander E."/>
        </authorList>
    </citation>
    <scope>NUCLEOTIDE SEQUENCE [LARGE SCALE GENOMIC DNA]</scope>
</reference>
<keyword evidence="2 5" id="KW-0863">Zinc-finger</keyword>